<evidence type="ECO:0000313" key="2">
    <source>
        <dbReference type="EMBL" id="RCH55150.1"/>
    </source>
</evidence>
<dbReference type="SUPFAM" id="SSF53448">
    <property type="entry name" value="Nucleotide-diphospho-sugar transferases"/>
    <property type="match status" value="1"/>
</dbReference>
<name>A0A367GPC5_9SPHI</name>
<dbReference type="OrthoDB" id="9771846at2"/>
<dbReference type="PANTHER" id="PTHR43179:SF7">
    <property type="entry name" value="RHAMNOSYLTRANSFERASE WBBL"/>
    <property type="match status" value="1"/>
</dbReference>
<dbReference type="Proteomes" id="UP000253209">
    <property type="component" value="Unassembled WGS sequence"/>
</dbReference>
<dbReference type="EMBL" id="QGDC01000004">
    <property type="protein sequence ID" value="RCH55150.1"/>
    <property type="molecule type" value="Genomic_DNA"/>
</dbReference>
<dbReference type="GO" id="GO:0016740">
    <property type="term" value="F:transferase activity"/>
    <property type="evidence" value="ECO:0007669"/>
    <property type="project" value="UniProtKB-KW"/>
</dbReference>
<evidence type="ECO:0000259" key="1">
    <source>
        <dbReference type="Pfam" id="PF00535"/>
    </source>
</evidence>
<dbReference type="Gene3D" id="3.90.550.10">
    <property type="entry name" value="Spore Coat Polysaccharide Biosynthesis Protein SpsA, Chain A"/>
    <property type="match status" value="1"/>
</dbReference>
<dbReference type="InterPro" id="IPR001173">
    <property type="entry name" value="Glyco_trans_2-like"/>
</dbReference>
<dbReference type="RefSeq" id="WP_114004773.1">
    <property type="nucleotide sequence ID" value="NZ_QGDC01000004.1"/>
</dbReference>
<dbReference type="Pfam" id="PF00535">
    <property type="entry name" value="Glycos_transf_2"/>
    <property type="match status" value="1"/>
</dbReference>
<accession>A0A367GPC5</accession>
<organism evidence="2 3">
    <name type="scientific">Mucilaginibacter hurinus</name>
    <dbReference type="NCBI Taxonomy" id="2201324"/>
    <lineage>
        <taxon>Bacteria</taxon>
        <taxon>Pseudomonadati</taxon>
        <taxon>Bacteroidota</taxon>
        <taxon>Sphingobacteriia</taxon>
        <taxon>Sphingobacteriales</taxon>
        <taxon>Sphingobacteriaceae</taxon>
        <taxon>Mucilaginibacter</taxon>
    </lineage>
</organism>
<dbReference type="PANTHER" id="PTHR43179">
    <property type="entry name" value="RHAMNOSYLTRANSFERASE WBBL"/>
    <property type="match status" value="1"/>
</dbReference>
<evidence type="ECO:0000313" key="3">
    <source>
        <dbReference type="Proteomes" id="UP000253209"/>
    </source>
</evidence>
<comment type="caution">
    <text evidence="2">The sequence shown here is derived from an EMBL/GenBank/DDBJ whole genome shotgun (WGS) entry which is preliminary data.</text>
</comment>
<keyword evidence="3" id="KW-1185">Reference proteome</keyword>
<dbReference type="AlphaFoldDB" id="A0A367GPC5"/>
<gene>
    <name evidence="2" type="ORF">DJ568_08135</name>
</gene>
<dbReference type="InterPro" id="IPR029044">
    <property type="entry name" value="Nucleotide-diphossugar_trans"/>
</dbReference>
<protein>
    <submittedName>
        <fullName evidence="2">Glycosyltransferase family 2 protein</fullName>
    </submittedName>
</protein>
<sequence length="278" mass="32167">MKVSIIMVNHNLGMWLKQAAGSLIKACKNIDYEMIVVDNASTDRSRKMLAADFPGIRVILNQKNEGIAKAYNQAIKVSRGEYVFLVNPDTITKKDTIQKLINFMDNHAAAGGASVRMVSPQGHFIASSKFGITSAWCTLLKWTGLAKYFPKSHLTKWRHEDWTEEFEMCEVDVLNGAGMLLRRSALNQTGLLDERFFMYGYDIDLSFRLKMEGFKNYYFPKTYIINFNVQQVSRFSWSYIRYFYGAMFIFVAKYLFEMPKISLKGLPQMYTPQYEVER</sequence>
<reference evidence="2 3" key="1">
    <citation type="submission" date="2018-05" db="EMBL/GenBank/DDBJ databases">
        <title>Mucilaginibacter hurinus sp. nov., isolated from briquette warehouse soil.</title>
        <authorList>
            <person name="Choi L."/>
        </authorList>
    </citation>
    <scope>NUCLEOTIDE SEQUENCE [LARGE SCALE GENOMIC DNA]</scope>
    <source>
        <strain evidence="2 3">ZR32</strain>
    </source>
</reference>
<keyword evidence="2" id="KW-0808">Transferase</keyword>
<proteinExistence type="predicted"/>
<dbReference type="CDD" id="cd04186">
    <property type="entry name" value="GT_2_like_c"/>
    <property type="match status" value="1"/>
</dbReference>
<feature type="domain" description="Glycosyltransferase 2-like" evidence="1">
    <location>
        <begin position="4"/>
        <end position="112"/>
    </location>
</feature>